<keyword evidence="10" id="KW-1185">Reference proteome</keyword>
<keyword evidence="4" id="KW-0067">ATP-binding</keyword>
<dbReference type="PROSITE" id="PS51459">
    <property type="entry name" value="FIDO"/>
    <property type="match status" value="1"/>
</dbReference>
<dbReference type="PANTHER" id="PTHR39560">
    <property type="entry name" value="PROTEIN ADENYLYLTRANSFERASE FIC-RELATED"/>
    <property type="match status" value="1"/>
</dbReference>
<dbReference type="EC" id="2.7.7.108" evidence="5"/>
<dbReference type="SUPFAM" id="SSF140931">
    <property type="entry name" value="Fic-like"/>
    <property type="match status" value="1"/>
</dbReference>
<evidence type="ECO:0000313" key="9">
    <source>
        <dbReference type="EMBL" id="SEN26591.1"/>
    </source>
</evidence>
<keyword evidence="1" id="KW-0808">Transferase</keyword>
<dbReference type="AlphaFoldDB" id="A0A1H8F3Y0"/>
<accession>A0A1H8F3Y0</accession>
<dbReference type="GO" id="GO:0070733">
    <property type="term" value="F:AMPylase activity"/>
    <property type="evidence" value="ECO:0007669"/>
    <property type="project" value="UniProtKB-EC"/>
</dbReference>
<gene>
    <name evidence="9" type="ORF">SAMN05444955_1088</name>
</gene>
<dbReference type="EMBL" id="FOCQ01000008">
    <property type="protein sequence ID" value="SEN26591.1"/>
    <property type="molecule type" value="Genomic_DNA"/>
</dbReference>
<keyword evidence="2" id="KW-0548">Nucleotidyltransferase</keyword>
<dbReference type="Pfam" id="PF02661">
    <property type="entry name" value="Fic"/>
    <property type="match status" value="1"/>
</dbReference>
<comment type="catalytic activity">
    <reaction evidence="7">
        <text>L-tyrosyl-[protein] + ATP = O-(5'-adenylyl)-L-tyrosyl-[protein] + diphosphate</text>
        <dbReference type="Rhea" id="RHEA:54288"/>
        <dbReference type="Rhea" id="RHEA-COMP:10136"/>
        <dbReference type="Rhea" id="RHEA-COMP:13846"/>
        <dbReference type="ChEBI" id="CHEBI:30616"/>
        <dbReference type="ChEBI" id="CHEBI:33019"/>
        <dbReference type="ChEBI" id="CHEBI:46858"/>
        <dbReference type="ChEBI" id="CHEBI:83624"/>
        <dbReference type="EC" id="2.7.7.108"/>
    </reaction>
</comment>
<dbReference type="InterPro" id="IPR003812">
    <property type="entry name" value="Fido"/>
</dbReference>
<evidence type="ECO:0000313" key="10">
    <source>
        <dbReference type="Proteomes" id="UP000199695"/>
    </source>
</evidence>
<evidence type="ECO:0000256" key="1">
    <source>
        <dbReference type="ARBA" id="ARBA00022679"/>
    </source>
</evidence>
<evidence type="ECO:0000259" key="8">
    <source>
        <dbReference type="PROSITE" id="PS51459"/>
    </source>
</evidence>
<comment type="catalytic activity">
    <reaction evidence="6">
        <text>L-threonyl-[protein] + ATP = 3-O-(5'-adenylyl)-L-threonyl-[protein] + diphosphate</text>
        <dbReference type="Rhea" id="RHEA:54292"/>
        <dbReference type="Rhea" id="RHEA-COMP:11060"/>
        <dbReference type="Rhea" id="RHEA-COMP:13847"/>
        <dbReference type="ChEBI" id="CHEBI:30013"/>
        <dbReference type="ChEBI" id="CHEBI:30616"/>
        <dbReference type="ChEBI" id="CHEBI:33019"/>
        <dbReference type="ChEBI" id="CHEBI:138113"/>
        <dbReference type="EC" id="2.7.7.108"/>
    </reaction>
</comment>
<dbReference type="Proteomes" id="UP000199695">
    <property type="component" value="Unassembled WGS sequence"/>
</dbReference>
<feature type="domain" description="Fido" evidence="8">
    <location>
        <begin position="58"/>
        <end position="194"/>
    </location>
</feature>
<keyword evidence="3" id="KW-0547">Nucleotide-binding</keyword>
<dbReference type="STRING" id="1173111.SAMN05444955_1088"/>
<reference evidence="9 10" key="1">
    <citation type="submission" date="2016-10" db="EMBL/GenBank/DDBJ databases">
        <authorList>
            <person name="de Groot N.N."/>
        </authorList>
    </citation>
    <scope>NUCLEOTIDE SEQUENCE [LARGE SCALE GENOMIC DNA]</scope>
    <source>
        <strain evidence="9 10">DSM 46701</strain>
    </source>
</reference>
<dbReference type="PANTHER" id="PTHR39560:SF1">
    <property type="entry name" value="PROTEIN ADENYLYLTRANSFERASE FIC-RELATED"/>
    <property type="match status" value="1"/>
</dbReference>
<evidence type="ECO:0000256" key="5">
    <source>
        <dbReference type="ARBA" id="ARBA00034531"/>
    </source>
</evidence>
<organism evidence="9 10">
    <name type="scientific">Lihuaxuella thermophila</name>
    <dbReference type="NCBI Taxonomy" id="1173111"/>
    <lineage>
        <taxon>Bacteria</taxon>
        <taxon>Bacillati</taxon>
        <taxon>Bacillota</taxon>
        <taxon>Bacilli</taxon>
        <taxon>Bacillales</taxon>
        <taxon>Thermoactinomycetaceae</taxon>
        <taxon>Lihuaxuella</taxon>
    </lineage>
</organism>
<name>A0A1H8F3Y0_9BACL</name>
<protein>
    <recommendedName>
        <fullName evidence="5">protein adenylyltransferase</fullName>
        <ecNumber evidence="5">2.7.7.108</ecNumber>
    </recommendedName>
</protein>
<evidence type="ECO:0000256" key="7">
    <source>
        <dbReference type="ARBA" id="ARBA00048696"/>
    </source>
</evidence>
<dbReference type="InterPro" id="IPR036597">
    <property type="entry name" value="Fido-like_dom_sf"/>
</dbReference>
<evidence type="ECO:0000256" key="3">
    <source>
        <dbReference type="ARBA" id="ARBA00022741"/>
    </source>
</evidence>
<sequence>MVNHSRYGSDQSRYCYPGTGVLVNHANIRDQEKLLQYEIKVTGIRIAELIERPIEGAFDLPHLQKIHYYIFQDVYPFAGKIREENIAKGTFTFAQAKYIVPSAEALFRQLHEERCLSGLNGAEFADRAAFYMGELNVLHPFREGNGRALREFIRTLGLNAGYHLDWSRLDHGMILQALIRSTFDCRELADVIRACMMNPTQE</sequence>
<proteinExistence type="predicted"/>
<dbReference type="Gene3D" id="1.10.3290.10">
    <property type="entry name" value="Fido-like domain"/>
    <property type="match status" value="1"/>
</dbReference>
<evidence type="ECO:0000256" key="4">
    <source>
        <dbReference type="ARBA" id="ARBA00022840"/>
    </source>
</evidence>
<dbReference type="GO" id="GO:0005524">
    <property type="term" value="F:ATP binding"/>
    <property type="evidence" value="ECO:0007669"/>
    <property type="project" value="UniProtKB-KW"/>
</dbReference>
<evidence type="ECO:0000256" key="2">
    <source>
        <dbReference type="ARBA" id="ARBA00022695"/>
    </source>
</evidence>
<dbReference type="GO" id="GO:0051302">
    <property type="term" value="P:regulation of cell division"/>
    <property type="evidence" value="ECO:0007669"/>
    <property type="project" value="TreeGrafter"/>
</dbReference>
<dbReference type="RefSeq" id="WP_089968308.1">
    <property type="nucleotide sequence ID" value="NZ_FOCQ01000008.1"/>
</dbReference>
<evidence type="ECO:0000256" key="6">
    <source>
        <dbReference type="ARBA" id="ARBA00047939"/>
    </source>
</evidence>
<dbReference type="OrthoDB" id="9813719at2"/>